<dbReference type="EMBL" id="BAAAEO010000001">
    <property type="protein sequence ID" value="GAA0539129.1"/>
    <property type="molecule type" value="Genomic_DNA"/>
</dbReference>
<keyword evidence="4" id="KW-1185">Reference proteome</keyword>
<accession>A0ABP3NCZ2</accession>
<evidence type="ECO:0000256" key="1">
    <source>
        <dbReference type="ARBA" id="ARBA00008270"/>
    </source>
</evidence>
<reference evidence="4" key="1">
    <citation type="journal article" date="2019" name="Int. J. Syst. Evol. Microbiol.">
        <title>The Global Catalogue of Microorganisms (GCM) 10K type strain sequencing project: providing services to taxonomists for standard genome sequencing and annotation.</title>
        <authorList>
            <consortium name="The Broad Institute Genomics Platform"/>
            <consortium name="The Broad Institute Genome Sequencing Center for Infectious Disease"/>
            <person name="Wu L."/>
            <person name="Ma J."/>
        </authorList>
    </citation>
    <scope>NUCLEOTIDE SEQUENCE [LARGE SCALE GENOMIC DNA]</scope>
    <source>
        <strain evidence="4">JCM 14331</strain>
    </source>
</reference>
<dbReference type="PANTHER" id="PTHR13774:SF17">
    <property type="entry name" value="PHENAZINE BIOSYNTHESIS-LIKE DOMAIN-CONTAINING PROTEIN"/>
    <property type="match status" value="1"/>
</dbReference>
<dbReference type="RefSeq" id="WP_226765743.1">
    <property type="nucleotide sequence ID" value="NZ_BAAAEO010000001.1"/>
</dbReference>
<sequence length="272" mass="29640">MDVNIYQVDAFTNEAFKGNPAGVCITEHGLDECMMLAIAAEMAVSETAFLALDTMQLRWFTPEVEVRLCGHGTLATAHILQQLGHYSRGDSIAFHTLSGVLTAELDYYCIHITLPAPELNMSAEANPELLRLLGIAQQHIVDYASFDNKQLIVIDSEALLTALKPDFSGMAKLAGRGVLVTAKAETVDVVSRYFAPWVGVNEDPVTGSAHCALAVYWAEKLNKPRLQAFQCSRRGGFVDVELMQSGAVKLSGQAVTVLQGKMTIACENTKRY</sequence>
<dbReference type="Pfam" id="PF02567">
    <property type="entry name" value="PhzC-PhzF"/>
    <property type="match status" value="1"/>
</dbReference>
<dbReference type="NCBIfam" id="TIGR00654">
    <property type="entry name" value="PhzF_family"/>
    <property type="match status" value="1"/>
</dbReference>
<dbReference type="InterPro" id="IPR003719">
    <property type="entry name" value="Phenazine_PhzF-like"/>
</dbReference>
<evidence type="ECO:0000256" key="2">
    <source>
        <dbReference type="ARBA" id="ARBA00023235"/>
    </source>
</evidence>
<proteinExistence type="inferred from homology"/>
<dbReference type="PANTHER" id="PTHR13774">
    <property type="entry name" value="PHENAZINE BIOSYNTHESIS PROTEIN"/>
    <property type="match status" value="1"/>
</dbReference>
<gene>
    <name evidence="3" type="ORF">GCM10009098_03330</name>
</gene>
<dbReference type="Gene3D" id="3.10.310.10">
    <property type="entry name" value="Diaminopimelate Epimerase, Chain A, domain 1"/>
    <property type="match status" value="2"/>
</dbReference>
<name>A0ABP3NCZ2_9GAMM</name>
<comment type="caution">
    <text evidence="3">The sequence shown here is derived from an EMBL/GenBank/DDBJ whole genome shotgun (WGS) entry which is preliminary data.</text>
</comment>
<protein>
    <submittedName>
        <fullName evidence="3">PhzF family phenazine biosynthesis protein</fullName>
    </submittedName>
</protein>
<keyword evidence="2" id="KW-0413">Isomerase</keyword>
<organism evidence="3 4">
    <name type="scientific">Rheinheimera aquimaris</name>
    <dbReference type="NCBI Taxonomy" id="412437"/>
    <lineage>
        <taxon>Bacteria</taxon>
        <taxon>Pseudomonadati</taxon>
        <taxon>Pseudomonadota</taxon>
        <taxon>Gammaproteobacteria</taxon>
        <taxon>Chromatiales</taxon>
        <taxon>Chromatiaceae</taxon>
        <taxon>Rheinheimera</taxon>
    </lineage>
</organism>
<dbReference type="Proteomes" id="UP001501169">
    <property type="component" value="Unassembled WGS sequence"/>
</dbReference>
<evidence type="ECO:0000313" key="3">
    <source>
        <dbReference type="EMBL" id="GAA0539129.1"/>
    </source>
</evidence>
<dbReference type="PIRSF" id="PIRSF016184">
    <property type="entry name" value="PhzC_PhzF"/>
    <property type="match status" value="1"/>
</dbReference>
<evidence type="ECO:0000313" key="4">
    <source>
        <dbReference type="Proteomes" id="UP001501169"/>
    </source>
</evidence>
<dbReference type="SUPFAM" id="SSF54506">
    <property type="entry name" value="Diaminopimelate epimerase-like"/>
    <property type="match status" value="1"/>
</dbReference>
<comment type="similarity">
    <text evidence="1">Belongs to the PhzF family.</text>
</comment>